<keyword evidence="4" id="KW-1185">Reference proteome</keyword>
<proteinExistence type="predicted"/>
<dbReference type="InterPro" id="IPR036638">
    <property type="entry name" value="HLH_DNA-bd_sf"/>
</dbReference>
<dbReference type="PROSITE" id="PS50888">
    <property type="entry name" value="BHLH"/>
    <property type="match status" value="1"/>
</dbReference>
<dbReference type="EMBL" id="JOKG01000006">
    <property type="protein sequence ID" value="KEQ11572.1"/>
    <property type="molecule type" value="Genomic_DNA"/>
</dbReference>
<dbReference type="PANTHER" id="PTHR23349:SF111">
    <property type="entry name" value="BHLH DOMAIN-CONTAINING PROTEIN"/>
    <property type="match status" value="1"/>
</dbReference>
<name>A0A081MZE9_9GAMM</name>
<dbReference type="RefSeq" id="WP_034879342.1">
    <property type="nucleotide sequence ID" value="NZ_JOKG01000006.1"/>
</dbReference>
<dbReference type="Proteomes" id="UP000028006">
    <property type="component" value="Unassembled WGS sequence"/>
</dbReference>
<comment type="caution">
    <text evidence="3">The sequence shown here is derived from an EMBL/GenBank/DDBJ whole genome shotgun (WGS) entry which is preliminary data.</text>
</comment>
<evidence type="ECO:0000256" key="1">
    <source>
        <dbReference type="SAM" id="MobiDB-lite"/>
    </source>
</evidence>
<sequence length="554" mass="62117">MHASTLSLAAVLAAKAWYHDTANTDLLVFDKKSTGIYWNPPLDLNTDLTEKLPRVPDHNLPGTIPDAKTALVILVQGGGTYSIEIRGDTWEWNQDSLVKDECTLETGETLHKIICTDVPENSFRSFGLYGISNGQLRVSMGGTISLASLAFIPLTTSAGLDNDEHWRKIRQSEFYLKTILQQQRKRIDEIYNIKKKTEDMFTFKPSWMKLHEKLRNESIKIITARDEEAIVISGTDLDKEDNKKILRLRLPKGKPYLIEADIFDENRLKYSGTLPDGLKMITFSGGSESGGSDVEADDSNQLTREEVESIIEQRNRQRKLEIAAQERARQAKIKDAFTVLQQAVHVEGKTSRYNILRAAIEYIAYLTSILEISNEPASANPEVQQTGACYQAEAPRLVADSRRCTNNVKPAPISVPLPPSGEIDHKTSSSDRLPMSAETEMELGLFLQYFGVDHLDGNRLELFVKVLVDMGDALRIGDITEVAEVAENIDGDTINTLVSINMSSDKMRKFFNIDIDRKESDEHAKKTIIAIVQKAEEILEKITKDIEDAEADTE</sequence>
<dbReference type="Gene3D" id="4.10.280.10">
    <property type="entry name" value="Helix-loop-helix DNA-binding domain"/>
    <property type="match status" value="1"/>
</dbReference>
<dbReference type="GO" id="GO:0046983">
    <property type="term" value="F:protein dimerization activity"/>
    <property type="evidence" value="ECO:0007669"/>
    <property type="project" value="InterPro"/>
</dbReference>
<dbReference type="InterPro" id="IPR011598">
    <property type="entry name" value="bHLH_dom"/>
</dbReference>
<evidence type="ECO:0000259" key="2">
    <source>
        <dbReference type="PROSITE" id="PS50888"/>
    </source>
</evidence>
<gene>
    <name evidence="3" type="ORF">GZ77_23915</name>
</gene>
<dbReference type="GO" id="GO:0032502">
    <property type="term" value="P:developmental process"/>
    <property type="evidence" value="ECO:0007669"/>
    <property type="project" value="TreeGrafter"/>
</dbReference>
<dbReference type="SMART" id="SM00353">
    <property type="entry name" value="HLH"/>
    <property type="match status" value="1"/>
</dbReference>
<reference evidence="3 4" key="1">
    <citation type="submission" date="2014-06" db="EMBL/GenBank/DDBJ databases">
        <title>Whole Genome Sequences of Three Symbiotic Endozoicomonas Bacteria.</title>
        <authorList>
            <person name="Neave M.J."/>
            <person name="Apprill A."/>
            <person name="Voolstra C.R."/>
        </authorList>
    </citation>
    <scope>NUCLEOTIDE SEQUENCE [LARGE SCALE GENOMIC DNA]</scope>
    <source>
        <strain evidence="3 4">LMG 24815</strain>
    </source>
</reference>
<feature type="region of interest" description="Disordered" evidence="1">
    <location>
        <begin position="409"/>
        <end position="433"/>
    </location>
</feature>
<dbReference type="AlphaFoldDB" id="A0A081MZE9"/>
<evidence type="ECO:0000313" key="4">
    <source>
        <dbReference type="Proteomes" id="UP000028006"/>
    </source>
</evidence>
<dbReference type="PANTHER" id="PTHR23349">
    <property type="entry name" value="BASIC HELIX-LOOP-HELIX TRANSCRIPTION FACTOR, TWIST"/>
    <property type="match status" value="1"/>
</dbReference>
<protein>
    <recommendedName>
        <fullName evidence="2">BHLH domain-containing protein</fullName>
    </recommendedName>
</protein>
<feature type="domain" description="BHLH" evidence="2">
    <location>
        <begin position="317"/>
        <end position="366"/>
    </location>
</feature>
<evidence type="ECO:0000313" key="3">
    <source>
        <dbReference type="EMBL" id="KEQ11572.1"/>
    </source>
</evidence>
<dbReference type="GO" id="GO:0000977">
    <property type="term" value="F:RNA polymerase II transcription regulatory region sequence-specific DNA binding"/>
    <property type="evidence" value="ECO:0007669"/>
    <property type="project" value="TreeGrafter"/>
</dbReference>
<dbReference type="InterPro" id="IPR050283">
    <property type="entry name" value="E-box_TF_Regulators"/>
</dbReference>
<organism evidence="3 4">
    <name type="scientific">Endozoicomonas montiporae</name>
    <dbReference type="NCBI Taxonomy" id="1027273"/>
    <lineage>
        <taxon>Bacteria</taxon>
        <taxon>Pseudomonadati</taxon>
        <taxon>Pseudomonadota</taxon>
        <taxon>Gammaproteobacteria</taxon>
        <taxon>Oceanospirillales</taxon>
        <taxon>Endozoicomonadaceae</taxon>
        <taxon>Endozoicomonas</taxon>
    </lineage>
</organism>
<dbReference type="GO" id="GO:0000981">
    <property type="term" value="F:DNA-binding transcription factor activity, RNA polymerase II-specific"/>
    <property type="evidence" value="ECO:0007669"/>
    <property type="project" value="TreeGrafter"/>
</dbReference>
<dbReference type="SUPFAM" id="SSF47459">
    <property type="entry name" value="HLH, helix-loop-helix DNA-binding domain"/>
    <property type="match status" value="1"/>
</dbReference>
<accession>A0A081MZE9</accession>
<dbReference type="Pfam" id="PF00010">
    <property type="entry name" value="HLH"/>
    <property type="match status" value="1"/>
</dbReference>